<organism evidence="2 3">
    <name type="scientific">Lasius niger</name>
    <name type="common">Black garden ant</name>
    <dbReference type="NCBI Taxonomy" id="67767"/>
    <lineage>
        <taxon>Eukaryota</taxon>
        <taxon>Metazoa</taxon>
        <taxon>Ecdysozoa</taxon>
        <taxon>Arthropoda</taxon>
        <taxon>Hexapoda</taxon>
        <taxon>Insecta</taxon>
        <taxon>Pterygota</taxon>
        <taxon>Neoptera</taxon>
        <taxon>Endopterygota</taxon>
        <taxon>Hymenoptera</taxon>
        <taxon>Apocrita</taxon>
        <taxon>Aculeata</taxon>
        <taxon>Formicoidea</taxon>
        <taxon>Formicidae</taxon>
        <taxon>Formicinae</taxon>
        <taxon>Lasius</taxon>
        <taxon>Lasius</taxon>
    </lineage>
</organism>
<feature type="region of interest" description="Disordered" evidence="1">
    <location>
        <begin position="1"/>
        <end position="22"/>
    </location>
</feature>
<protein>
    <submittedName>
        <fullName evidence="2">Transposase</fullName>
    </submittedName>
</protein>
<dbReference type="InterPro" id="IPR052709">
    <property type="entry name" value="Transposase-MT_Hybrid"/>
</dbReference>
<dbReference type="STRING" id="67767.A0A0J7K0H6"/>
<comment type="caution">
    <text evidence="2">The sequence shown here is derived from an EMBL/GenBank/DDBJ whole genome shotgun (WGS) entry which is preliminary data.</text>
</comment>
<evidence type="ECO:0000313" key="3">
    <source>
        <dbReference type="Proteomes" id="UP000036403"/>
    </source>
</evidence>
<dbReference type="Gene3D" id="3.30.420.10">
    <property type="entry name" value="Ribonuclease H-like superfamily/Ribonuclease H"/>
    <property type="match status" value="1"/>
</dbReference>
<dbReference type="Proteomes" id="UP000036403">
    <property type="component" value="Unassembled WGS sequence"/>
</dbReference>
<dbReference type="GO" id="GO:0003697">
    <property type="term" value="F:single-stranded DNA binding"/>
    <property type="evidence" value="ECO:0007669"/>
    <property type="project" value="TreeGrafter"/>
</dbReference>
<dbReference type="PaxDb" id="67767-A0A0J7K0H6"/>
<dbReference type="GO" id="GO:0044774">
    <property type="term" value="P:mitotic DNA integrity checkpoint signaling"/>
    <property type="evidence" value="ECO:0007669"/>
    <property type="project" value="TreeGrafter"/>
</dbReference>
<dbReference type="AlphaFoldDB" id="A0A0J7K0H6"/>
<dbReference type="GO" id="GO:0015074">
    <property type="term" value="P:DNA integration"/>
    <property type="evidence" value="ECO:0007669"/>
    <property type="project" value="TreeGrafter"/>
</dbReference>
<dbReference type="GO" id="GO:0003690">
    <property type="term" value="F:double-stranded DNA binding"/>
    <property type="evidence" value="ECO:0007669"/>
    <property type="project" value="TreeGrafter"/>
</dbReference>
<dbReference type="GO" id="GO:0000729">
    <property type="term" value="P:DNA double-strand break processing"/>
    <property type="evidence" value="ECO:0007669"/>
    <property type="project" value="TreeGrafter"/>
</dbReference>
<dbReference type="GO" id="GO:0005634">
    <property type="term" value="C:nucleus"/>
    <property type="evidence" value="ECO:0007669"/>
    <property type="project" value="TreeGrafter"/>
</dbReference>
<dbReference type="GO" id="GO:0044547">
    <property type="term" value="F:DNA topoisomerase binding"/>
    <property type="evidence" value="ECO:0007669"/>
    <property type="project" value="TreeGrafter"/>
</dbReference>
<dbReference type="InterPro" id="IPR036397">
    <property type="entry name" value="RNaseH_sf"/>
</dbReference>
<name>A0A0J7K0H6_LASNI</name>
<dbReference type="GO" id="GO:0000793">
    <property type="term" value="C:condensed chromosome"/>
    <property type="evidence" value="ECO:0007669"/>
    <property type="project" value="TreeGrafter"/>
</dbReference>
<dbReference type="GO" id="GO:0046975">
    <property type="term" value="F:histone H3K36 methyltransferase activity"/>
    <property type="evidence" value="ECO:0007669"/>
    <property type="project" value="TreeGrafter"/>
</dbReference>
<dbReference type="OrthoDB" id="10032414at2759"/>
<dbReference type="GO" id="GO:0042800">
    <property type="term" value="F:histone H3K4 methyltransferase activity"/>
    <property type="evidence" value="ECO:0007669"/>
    <property type="project" value="TreeGrafter"/>
</dbReference>
<dbReference type="GO" id="GO:0031297">
    <property type="term" value="P:replication fork processing"/>
    <property type="evidence" value="ECO:0007669"/>
    <property type="project" value="TreeGrafter"/>
</dbReference>
<keyword evidence="3" id="KW-1185">Reference proteome</keyword>
<reference evidence="2 3" key="1">
    <citation type="submission" date="2015-04" db="EMBL/GenBank/DDBJ databases">
        <title>Lasius niger genome sequencing.</title>
        <authorList>
            <person name="Konorov E.A."/>
            <person name="Nikitin M.A."/>
            <person name="Kirill M.V."/>
            <person name="Chang P."/>
        </authorList>
    </citation>
    <scope>NUCLEOTIDE SEQUENCE [LARGE SCALE GENOMIC DNA]</scope>
    <source>
        <tissue evidence="2">Whole</tissue>
    </source>
</reference>
<dbReference type="PANTHER" id="PTHR46060">
    <property type="entry name" value="MARINER MOS1 TRANSPOSASE-LIKE PROTEIN"/>
    <property type="match status" value="1"/>
</dbReference>
<dbReference type="GO" id="GO:0000014">
    <property type="term" value="F:single-stranded DNA endodeoxyribonuclease activity"/>
    <property type="evidence" value="ECO:0007669"/>
    <property type="project" value="TreeGrafter"/>
</dbReference>
<sequence length="181" mass="20778">MSSAKVGAARRTATNHFKSRASPEQSHALNLVGLEGYCVLRVTSEEQNDEFGCVLLPAGQIEVAAIHEKRPDLVNRKGVVFHHTARPHTSLQTRQKLLDLGWDVLPHSQYSPDLAPSDYRLFRSLQNSLNGLERFVSEKAIKRYLEQFFAEKDRKFFERGIMKLPERWQKIVDENGQYIVE</sequence>
<dbReference type="EMBL" id="LBMM01018355">
    <property type="protein sequence ID" value="KMQ83809.1"/>
    <property type="molecule type" value="Genomic_DNA"/>
</dbReference>
<feature type="compositionally biased region" description="Polar residues" evidence="1">
    <location>
        <begin position="12"/>
        <end position="22"/>
    </location>
</feature>
<dbReference type="GO" id="GO:0006303">
    <property type="term" value="P:double-strand break repair via nonhomologous end joining"/>
    <property type="evidence" value="ECO:0007669"/>
    <property type="project" value="TreeGrafter"/>
</dbReference>
<dbReference type="GO" id="GO:0035861">
    <property type="term" value="C:site of double-strand break"/>
    <property type="evidence" value="ECO:0007669"/>
    <property type="project" value="TreeGrafter"/>
</dbReference>
<proteinExistence type="predicted"/>
<evidence type="ECO:0000256" key="1">
    <source>
        <dbReference type="SAM" id="MobiDB-lite"/>
    </source>
</evidence>
<dbReference type="PANTHER" id="PTHR46060:SF2">
    <property type="entry name" value="HISTONE-LYSINE N-METHYLTRANSFERASE SETMAR"/>
    <property type="match status" value="1"/>
</dbReference>
<accession>A0A0J7K0H6</accession>
<gene>
    <name evidence="2" type="ORF">RF55_19056</name>
</gene>
<evidence type="ECO:0000313" key="2">
    <source>
        <dbReference type="EMBL" id="KMQ83809.1"/>
    </source>
</evidence>